<sequence>MKALISYYFLDYMRSFRFVPPLTIYLVTLIANYTYKSNHILSSTAVTAIYLFLLMTWFTLSFFHSEDPNQQNLTILHAKSRAKIFLSKYITMGLCVIVLSACSIIYPVVFGMFEENLSVPKLIIGFLNHFFLGILSVSMAALFTRNIVNNTGIGWLGACFALVISIASAGFSNTLPHMLRFIVWILPPIPSLMSLMERNDVPYIASTVGLVYLWIVGYTVVLVLIFFWMQQKGYRDLS</sequence>
<protein>
    <submittedName>
        <fullName evidence="2">ABC transporter permease</fullName>
    </submittedName>
</protein>
<dbReference type="RefSeq" id="WP_390357340.1">
    <property type="nucleotide sequence ID" value="NZ_JBHUIZ010000015.1"/>
</dbReference>
<gene>
    <name evidence="2" type="ORF">RWE15_04945</name>
</gene>
<feature type="transmembrane region" description="Helical" evidence="1">
    <location>
        <begin position="122"/>
        <end position="143"/>
    </location>
</feature>
<evidence type="ECO:0000313" key="3">
    <source>
        <dbReference type="Proteomes" id="UP001281447"/>
    </source>
</evidence>
<name>A0ABU5C3N4_9BACI</name>
<feature type="transmembrane region" description="Helical" evidence="1">
    <location>
        <begin position="41"/>
        <end position="63"/>
    </location>
</feature>
<accession>A0ABU5C3N4</accession>
<feature type="transmembrane region" description="Helical" evidence="1">
    <location>
        <begin position="178"/>
        <end position="196"/>
    </location>
</feature>
<dbReference type="Proteomes" id="UP001281447">
    <property type="component" value="Unassembled WGS sequence"/>
</dbReference>
<keyword evidence="1" id="KW-1133">Transmembrane helix</keyword>
<feature type="transmembrane region" description="Helical" evidence="1">
    <location>
        <begin position="89"/>
        <end position="110"/>
    </location>
</feature>
<evidence type="ECO:0000313" key="2">
    <source>
        <dbReference type="EMBL" id="MDY0393929.1"/>
    </source>
</evidence>
<dbReference type="EMBL" id="JAWDIP010000003">
    <property type="protein sequence ID" value="MDY0393929.1"/>
    <property type="molecule type" value="Genomic_DNA"/>
</dbReference>
<evidence type="ECO:0000256" key="1">
    <source>
        <dbReference type="SAM" id="Phobius"/>
    </source>
</evidence>
<feature type="transmembrane region" description="Helical" evidence="1">
    <location>
        <begin position="16"/>
        <end position="35"/>
    </location>
</feature>
<keyword evidence="3" id="KW-1185">Reference proteome</keyword>
<feature type="transmembrane region" description="Helical" evidence="1">
    <location>
        <begin position="155"/>
        <end position="172"/>
    </location>
</feature>
<comment type="caution">
    <text evidence="2">The sequence shown here is derived from an EMBL/GenBank/DDBJ whole genome shotgun (WGS) entry which is preliminary data.</text>
</comment>
<keyword evidence="1" id="KW-0812">Transmembrane</keyword>
<reference evidence="2 3" key="1">
    <citation type="submission" date="2023-10" db="EMBL/GenBank/DDBJ databases">
        <title>Virgibacillus halophilus 5B73C genome.</title>
        <authorList>
            <person name="Miliotis G."/>
            <person name="Sengupta P."/>
            <person name="Hameed A."/>
            <person name="Chuvochina M."/>
            <person name="Mcdonagh F."/>
            <person name="Simpson A.C."/>
            <person name="Singh N.K."/>
            <person name="Rekha P.D."/>
            <person name="Raman K."/>
            <person name="Hugenholtz P."/>
            <person name="Venkateswaran K."/>
        </authorList>
    </citation>
    <scope>NUCLEOTIDE SEQUENCE [LARGE SCALE GENOMIC DNA]</scope>
    <source>
        <strain evidence="2 3">5B73C</strain>
    </source>
</reference>
<feature type="transmembrane region" description="Helical" evidence="1">
    <location>
        <begin position="208"/>
        <end position="229"/>
    </location>
</feature>
<organism evidence="2 3">
    <name type="scientific">Tigheibacillus halophilus</name>
    <dbReference type="NCBI Taxonomy" id="361280"/>
    <lineage>
        <taxon>Bacteria</taxon>
        <taxon>Bacillati</taxon>
        <taxon>Bacillota</taxon>
        <taxon>Bacilli</taxon>
        <taxon>Bacillales</taxon>
        <taxon>Bacillaceae</taxon>
        <taxon>Tigheibacillus</taxon>
    </lineage>
</organism>
<proteinExistence type="predicted"/>
<keyword evidence="1" id="KW-0472">Membrane</keyword>